<sequence length="174" mass="17133">MRVALLTFLCGALVNALTGEEDLEKWGGPRGGNKVSHGGNNIGNGDGGGIDIDTGGGDIGDIGVGVGGGRGGGVCDPAACDAKVANRVTATTVVDLLVYLDLSLDKLRQAAPVSQTRQIVILLLLCASGLTCCNGACVNLDTDASNCGTCGNTCPAGSTSSCSSGSLTCLGSEI</sequence>
<comment type="similarity">
    <text evidence="1">Belongs to the STIG1 family.</text>
</comment>
<comment type="caution">
    <text evidence="4">The sequence shown here is derived from an EMBL/GenBank/DDBJ whole genome shotgun (WGS) entry which is preliminary data.</text>
</comment>
<dbReference type="RefSeq" id="XP_022482366.1">
    <property type="nucleotide sequence ID" value="XM_022637781.1"/>
</dbReference>
<keyword evidence="2 3" id="KW-0732">Signal</keyword>
<dbReference type="Proteomes" id="UP000177622">
    <property type="component" value="Unassembled WGS sequence"/>
</dbReference>
<reference evidence="4 5" key="1">
    <citation type="journal article" date="2016" name="Sci. Rep.">
        <title>Penicillium arizonense, a new, genome sequenced fungal species, reveals a high chemical diversity in secreted metabolites.</title>
        <authorList>
            <person name="Grijseels S."/>
            <person name="Nielsen J.C."/>
            <person name="Randelovic M."/>
            <person name="Nielsen J."/>
            <person name="Nielsen K.F."/>
            <person name="Workman M."/>
            <person name="Frisvad J.C."/>
        </authorList>
    </citation>
    <scope>NUCLEOTIDE SEQUENCE [LARGE SCALE GENOMIC DNA]</scope>
    <source>
        <strain evidence="4 5">CBS 141311</strain>
    </source>
</reference>
<accession>A0A1F5L1R4</accession>
<dbReference type="Pfam" id="PF04885">
    <property type="entry name" value="Stig1"/>
    <property type="match status" value="1"/>
</dbReference>
<evidence type="ECO:0000256" key="2">
    <source>
        <dbReference type="ARBA" id="ARBA00022729"/>
    </source>
</evidence>
<dbReference type="OrthoDB" id="4374592at2759"/>
<evidence type="ECO:0000313" key="4">
    <source>
        <dbReference type="EMBL" id="OGE46899.1"/>
    </source>
</evidence>
<feature type="signal peptide" evidence="3">
    <location>
        <begin position="1"/>
        <end position="16"/>
    </location>
</feature>
<dbReference type="EMBL" id="LXJU01000092">
    <property type="protein sequence ID" value="OGE46899.1"/>
    <property type="molecule type" value="Genomic_DNA"/>
</dbReference>
<organism evidence="4 5">
    <name type="scientific">Penicillium arizonense</name>
    <dbReference type="NCBI Taxonomy" id="1835702"/>
    <lineage>
        <taxon>Eukaryota</taxon>
        <taxon>Fungi</taxon>
        <taxon>Dikarya</taxon>
        <taxon>Ascomycota</taxon>
        <taxon>Pezizomycotina</taxon>
        <taxon>Eurotiomycetes</taxon>
        <taxon>Eurotiomycetidae</taxon>
        <taxon>Eurotiales</taxon>
        <taxon>Aspergillaceae</taxon>
        <taxon>Penicillium</taxon>
    </lineage>
</organism>
<gene>
    <name evidence="4" type="ORF">PENARI_c092G11985</name>
</gene>
<dbReference type="GeneID" id="34582515"/>
<feature type="chain" id="PRO_5009519181" description="4Fe-4S ferredoxin-type domain-containing protein" evidence="3">
    <location>
        <begin position="17"/>
        <end position="174"/>
    </location>
</feature>
<proteinExistence type="inferred from homology"/>
<evidence type="ECO:0000256" key="1">
    <source>
        <dbReference type="ARBA" id="ARBA00006010"/>
    </source>
</evidence>
<evidence type="ECO:0000256" key="3">
    <source>
        <dbReference type="SAM" id="SignalP"/>
    </source>
</evidence>
<dbReference type="InterPro" id="IPR006969">
    <property type="entry name" value="Stig-like"/>
</dbReference>
<keyword evidence="5" id="KW-1185">Reference proteome</keyword>
<evidence type="ECO:0000313" key="5">
    <source>
        <dbReference type="Proteomes" id="UP000177622"/>
    </source>
</evidence>
<dbReference type="AlphaFoldDB" id="A0A1F5L1R4"/>
<protein>
    <recommendedName>
        <fullName evidence="6">4Fe-4S ferredoxin-type domain-containing protein</fullName>
    </recommendedName>
</protein>
<name>A0A1F5L1R4_PENAI</name>
<evidence type="ECO:0008006" key="6">
    <source>
        <dbReference type="Google" id="ProtNLM"/>
    </source>
</evidence>